<reference evidence="2" key="1">
    <citation type="submission" date="2014-09" db="EMBL/GenBank/DDBJ databases">
        <authorList>
            <person name="Magalhaes I.L.F."/>
            <person name="Oliveira U."/>
            <person name="Santos F.R."/>
            <person name="Vidigal T.H.D.A."/>
            <person name="Brescovit A.D."/>
            <person name="Santos A.J."/>
        </authorList>
    </citation>
    <scope>NUCLEOTIDE SEQUENCE</scope>
    <source>
        <tissue evidence="2">Shoot tissue taken approximately 20 cm above the soil surface</tissue>
    </source>
</reference>
<organism evidence="2">
    <name type="scientific">Arundo donax</name>
    <name type="common">Giant reed</name>
    <name type="synonym">Donax arundinaceus</name>
    <dbReference type="NCBI Taxonomy" id="35708"/>
    <lineage>
        <taxon>Eukaryota</taxon>
        <taxon>Viridiplantae</taxon>
        <taxon>Streptophyta</taxon>
        <taxon>Embryophyta</taxon>
        <taxon>Tracheophyta</taxon>
        <taxon>Spermatophyta</taxon>
        <taxon>Magnoliopsida</taxon>
        <taxon>Liliopsida</taxon>
        <taxon>Poales</taxon>
        <taxon>Poaceae</taxon>
        <taxon>PACMAD clade</taxon>
        <taxon>Arundinoideae</taxon>
        <taxon>Arundineae</taxon>
        <taxon>Arundo</taxon>
    </lineage>
</organism>
<feature type="region of interest" description="Disordered" evidence="1">
    <location>
        <begin position="1"/>
        <end position="34"/>
    </location>
</feature>
<accession>A0A0A9B7G1</accession>
<sequence length="34" mass="3455">MYSGHVTARYAGFRPGSTASRSGATLPCGGGPRK</sequence>
<reference evidence="2" key="2">
    <citation type="journal article" date="2015" name="Data Brief">
        <title>Shoot transcriptome of the giant reed, Arundo donax.</title>
        <authorList>
            <person name="Barrero R.A."/>
            <person name="Guerrero F.D."/>
            <person name="Moolhuijzen P."/>
            <person name="Goolsby J.A."/>
            <person name="Tidwell J."/>
            <person name="Bellgard S.E."/>
            <person name="Bellgard M.I."/>
        </authorList>
    </citation>
    <scope>NUCLEOTIDE SEQUENCE</scope>
    <source>
        <tissue evidence="2">Shoot tissue taken approximately 20 cm above the soil surface</tissue>
    </source>
</reference>
<evidence type="ECO:0000256" key="1">
    <source>
        <dbReference type="SAM" id="MobiDB-lite"/>
    </source>
</evidence>
<protein>
    <submittedName>
        <fullName evidence="2">Uncharacterized protein</fullName>
    </submittedName>
</protein>
<dbReference type="AlphaFoldDB" id="A0A0A9B7G1"/>
<name>A0A0A9B7G1_ARUDO</name>
<proteinExistence type="predicted"/>
<dbReference type="EMBL" id="GBRH01240800">
    <property type="protein sequence ID" value="JAD57095.1"/>
    <property type="molecule type" value="Transcribed_RNA"/>
</dbReference>
<evidence type="ECO:0000313" key="2">
    <source>
        <dbReference type="EMBL" id="JAD57095.1"/>
    </source>
</evidence>